<feature type="transmembrane region" description="Helical" evidence="1">
    <location>
        <begin position="17"/>
        <end position="38"/>
    </location>
</feature>
<name>A0ABU7FUW2_9ACTN</name>
<keyword evidence="1" id="KW-0472">Membrane</keyword>
<gene>
    <name evidence="2" type="ORF">VXC91_36835</name>
</gene>
<protein>
    <submittedName>
        <fullName evidence="2">Succinate dehydrogenase</fullName>
    </submittedName>
</protein>
<proteinExistence type="predicted"/>
<keyword evidence="3" id="KW-1185">Reference proteome</keyword>
<feature type="non-terminal residue" evidence="2">
    <location>
        <position position="1"/>
    </location>
</feature>
<accession>A0ABU7FUW2</accession>
<evidence type="ECO:0000313" key="3">
    <source>
        <dbReference type="Proteomes" id="UP001333996"/>
    </source>
</evidence>
<dbReference type="EMBL" id="JAYWVC010000222">
    <property type="protein sequence ID" value="MED7827328.1"/>
    <property type="molecule type" value="Genomic_DNA"/>
</dbReference>
<evidence type="ECO:0000313" key="2">
    <source>
        <dbReference type="EMBL" id="MED7827328.1"/>
    </source>
</evidence>
<keyword evidence="1" id="KW-0812">Transmembrane</keyword>
<evidence type="ECO:0000256" key="1">
    <source>
        <dbReference type="SAM" id="Phobius"/>
    </source>
</evidence>
<dbReference type="Proteomes" id="UP001333996">
    <property type="component" value="Unassembled WGS sequence"/>
</dbReference>
<reference evidence="2" key="1">
    <citation type="submission" date="2024-01" db="EMBL/GenBank/DDBJ databases">
        <title>First draft genome sequence data of TA4-1, the type strain of Gram-positive actinobacterium Streptomyces chiangmaiensis.</title>
        <authorList>
            <person name="Yasawong M."/>
            <person name="Nantapong N."/>
        </authorList>
    </citation>
    <scope>NUCLEOTIDE SEQUENCE</scope>
    <source>
        <strain evidence="2">TA4-1</strain>
    </source>
</reference>
<sequence>GIGSSIRDGALKSFANVFALLLTAGFITLPVSVMTGVVS</sequence>
<keyword evidence="1" id="KW-1133">Transmembrane helix</keyword>
<comment type="caution">
    <text evidence="2">The sequence shown here is derived from an EMBL/GenBank/DDBJ whole genome shotgun (WGS) entry which is preliminary data.</text>
</comment>
<organism evidence="2 3">
    <name type="scientific">Streptomyces chiangmaiensis</name>
    <dbReference type="NCBI Taxonomy" id="766497"/>
    <lineage>
        <taxon>Bacteria</taxon>
        <taxon>Bacillati</taxon>
        <taxon>Actinomycetota</taxon>
        <taxon>Actinomycetes</taxon>
        <taxon>Kitasatosporales</taxon>
        <taxon>Streptomycetaceae</taxon>
        <taxon>Streptomyces</taxon>
    </lineage>
</organism>